<comment type="caution">
    <text evidence="2">The sequence shown here is derived from an EMBL/GenBank/DDBJ whole genome shotgun (WGS) entry which is preliminary data.</text>
</comment>
<feature type="compositionally biased region" description="Polar residues" evidence="1">
    <location>
        <begin position="162"/>
        <end position="172"/>
    </location>
</feature>
<dbReference type="EMBL" id="CADEPI010000305">
    <property type="protein sequence ID" value="CAB3383365.1"/>
    <property type="molecule type" value="Genomic_DNA"/>
</dbReference>
<dbReference type="Proteomes" id="UP000494165">
    <property type="component" value="Unassembled WGS sequence"/>
</dbReference>
<sequence length="221" mass="24373">MIRTKRWVGTEIECVTHSLQMNSMYNISYETFSYSPGLQKQLYESGDVMVSIAKYGDGGQDIVCFSIPEYGTMSELVLLDTDYTSFAVLWSCAPADEDLHFENTMIWTRDRVPMAGALARGLWALDDNNLSRNYLGYTKHRYCPEFTPREPDQDFTTITSANTMPVTMSPPSMDTMVPKSNTTDTSSAATTVAAPSQAPSVNSSLPQSTAAPNAPTTMAPR</sequence>
<dbReference type="OrthoDB" id="565904at2759"/>
<proteinExistence type="predicted"/>
<feature type="compositionally biased region" description="Low complexity" evidence="1">
    <location>
        <begin position="180"/>
        <end position="200"/>
    </location>
</feature>
<feature type="region of interest" description="Disordered" evidence="1">
    <location>
        <begin position="162"/>
        <end position="221"/>
    </location>
</feature>
<dbReference type="AlphaFoldDB" id="A0A8S1DMB7"/>
<dbReference type="SUPFAM" id="SSF50814">
    <property type="entry name" value="Lipocalins"/>
    <property type="match status" value="1"/>
</dbReference>
<protein>
    <recommendedName>
        <fullName evidence="4">Lipocalin/cytosolic fatty-acid binding domain-containing protein</fullName>
    </recommendedName>
</protein>
<keyword evidence="3" id="KW-1185">Reference proteome</keyword>
<reference evidence="2 3" key="1">
    <citation type="submission" date="2020-04" db="EMBL/GenBank/DDBJ databases">
        <authorList>
            <person name="Alioto T."/>
            <person name="Alioto T."/>
            <person name="Gomez Garrido J."/>
        </authorList>
    </citation>
    <scope>NUCLEOTIDE SEQUENCE [LARGE SCALE GENOMIC DNA]</scope>
</reference>
<name>A0A8S1DMB7_9INSE</name>
<evidence type="ECO:0008006" key="4">
    <source>
        <dbReference type="Google" id="ProtNLM"/>
    </source>
</evidence>
<dbReference type="InterPro" id="IPR012674">
    <property type="entry name" value="Calycin"/>
</dbReference>
<evidence type="ECO:0000313" key="3">
    <source>
        <dbReference type="Proteomes" id="UP000494165"/>
    </source>
</evidence>
<evidence type="ECO:0000313" key="2">
    <source>
        <dbReference type="EMBL" id="CAB3383365.1"/>
    </source>
</evidence>
<feature type="compositionally biased region" description="Low complexity" evidence="1">
    <location>
        <begin position="209"/>
        <end position="221"/>
    </location>
</feature>
<dbReference type="Gene3D" id="2.40.128.20">
    <property type="match status" value="1"/>
</dbReference>
<evidence type="ECO:0000256" key="1">
    <source>
        <dbReference type="SAM" id="MobiDB-lite"/>
    </source>
</evidence>
<accession>A0A8S1DMB7</accession>
<organism evidence="2 3">
    <name type="scientific">Cloeon dipterum</name>
    <dbReference type="NCBI Taxonomy" id="197152"/>
    <lineage>
        <taxon>Eukaryota</taxon>
        <taxon>Metazoa</taxon>
        <taxon>Ecdysozoa</taxon>
        <taxon>Arthropoda</taxon>
        <taxon>Hexapoda</taxon>
        <taxon>Insecta</taxon>
        <taxon>Pterygota</taxon>
        <taxon>Palaeoptera</taxon>
        <taxon>Ephemeroptera</taxon>
        <taxon>Pisciforma</taxon>
        <taxon>Baetidae</taxon>
        <taxon>Cloeon</taxon>
    </lineage>
</organism>
<gene>
    <name evidence="2" type="ORF">CLODIP_2_CD10861</name>
</gene>